<dbReference type="WBParaSite" id="SVE_0289700.1">
    <property type="protein sequence ID" value="SVE_0289700.1"/>
    <property type="gene ID" value="SVE_0289700"/>
</dbReference>
<dbReference type="Proteomes" id="UP000035680">
    <property type="component" value="Unassembled WGS sequence"/>
</dbReference>
<evidence type="ECO:0000313" key="2">
    <source>
        <dbReference type="WBParaSite" id="SVE_0289700.1"/>
    </source>
</evidence>
<proteinExistence type="predicted"/>
<dbReference type="AlphaFoldDB" id="A0A0K0F270"/>
<organism evidence="1 2">
    <name type="scientific">Strongyloides venezuelensis</name>
    <name type="common">Threadworm</name>
    <dbReference type="NCBI Taxonomy" id="75913"/>
    <lineage>
        <taxon>Eukaryota</taxon>
        <taxon>Metazoa</taxon>
        <taxon>Ecdysozoa</taxon>
        <taxon>Nematoda</taxon>
        <taxon>Chromadorea</taxon>
        <taxon>Rhabditida</taxon>
        <taxon>Tylenchina</taxon>
        <taxon>Panagrolaimomorpha</taxon>
        <taxon>Strongyloidoidea</taxon>
        <taxon>Strongyloididae</taxon>
        <taxon>Strongyloides</taxon>
    </lineage>
</organism>
<sequence>MQKPKLNIIFFENDYNCNYVFDRIKITYDIDSSIMDSPGNIELDQLHSFLKKVDLTSLSCMNISLNKHTDARKIFGDYIHRNQRIHVVHVIATNCEKDLGNTLSFLQKVEHVEYLELKLHFQNVNVPRDFVIPLMDSLKSKVYVKEEVQLLLTQK</sequence>
<evidence type="ECO:0000313" key="1">
    <source>
        <dbReference type="Proteomes" id="UP000035680"/>
    </source>
</evidence>
<keyword evidence="1" id="KW-1185">Reference proteome</keyword>
<name>A0A0K0F270_STRVS</name>
<accession>A0A0K0F270</accession>
<reference evidence="1" key="1">
    <citation type="submission" date="2014-07" db="EMBL/GenBank/DDBJ databases">
        <authorList>
            <person name="Martin A.A"/>
            <person name="De Silva N."/>
        </authorList>
    </citation>
    <scope>NUCLEOTIDE SEQUENCE</scope>
</reference>
<reference evidence="2" key="2">
    <citation type="submission" date="2015-08" db="UniProtKB">
        <authorList>
            <consortium name="WormBaseParasite"/>
        </authorList>
    </citation>
    <scope>IDENTIFICATION</scope>
</reference>
<protein>
    <submittedName>
        <fullName evidence="2">F-box/LRR-repeat protein</fullName>
    </submittedName>
</protein>